<accession>A0A2G9U2W4</accession>
<comment type="similarity">
    <text evidence="1">Belongs to the HAM1 NTPase family.</text>
</comment>
<dbReference type="InterPro" id="IPR029001">
    <property type="entry name" value="ITPase-like_fam"/>
</dbReference>
<evidence type="ECO:0000313" key="4">
    <source>
        <dbReference type="Proteomes" id="UP000230423"/>
    </source>
</evidence>
<dbReference type="Gene3D" id="3.90.950.10">
    <property type="match status" value="1"/>
</dbReference>
<dbReference type="GO" id="GO:0005737">
    <property type="term" value="C:cytoplasm"/>
    <property type="evidence" value="ECO:0007669"/>
    <property type="project" value="TreeGrafter"/>
</dbReference>
<dbReference type="OrthoDB" id="5863190at2759"/>
<keyword evidence="4" id="KW-1185">Reference proteome</keyword>
<evidence type="ECO:0000313" key="3">
    <source>
        <dbReference type="EMBL" id="PIO64616.1"/>
    </source>
</evidence>
<dbReference type="GO" id="GO:0047429">
    <property type="term" value="F:nucleoside triphosphate diphosphatase activity"/>
    <property type="evidence" value="ECO:0007669"/>
    <property type="project" value="InterPro"/>
</dbReference>
<proteinExistence type="inferred from homology"/>
<reference evidence="3 4" key="1">
    <citation type="submission" date="2015-09" db="EMBL/GenBank/DDBJ databases">
        <title>Draft genome of the parasitic nematode Teladorsagia circumcincta isolate WARC Sus (inbred).</title>
        <authorList>
            <person name="Mitreva M."/>
        </authorList>
    </citation>
    <scope>NUCLEOTIDE SEQUENCE [LARGE SCALE GENOMIC DNA]</scope>
    <source>
        <strain evidence="3 4">S</strain>
    </source>
</reference>
<dbReference type="AlphaFoldDB" id="A0A2G9U2W4"/>
<dbReference type="EMBL" id="KZ349740">
    <property type="protein sequence ID" value="PIO64616.1"/>
    <property type="molecule type" value="Genomic_DNA"/>
</dbReference>
<dbReference type="PANTHER" id="PTHR11067">
    <property type="entry name" value="INOSINE TRIPHOSPHATE PYROPHOSPHATASE/HAM1 PROTEIN"/>
    <property type="match status" value="1"/>
</dbReference>
<protein>
    <submittedName>
        <fullName evidence="3">Ham1 family protein</fullName>
    </submittedName>
</protein>
<dbReference type="GO" id="GO:0009143">
    <property type="term" value="P:nucleoside triphosphate catabolic process"/>
    <property type="evidence" value="ECO:0007669"/>
    <property type="project" value="InterPro"/>
</dbReference>
<evidence type="ECO:0000256" key="1">
    <source>
        <dbReference type="ARBA" id="ARBA00008023"/>
    </source>
</evidence>
<keyword evidence="2" id="KW-0378">Hydrolase</keyword>
<dbReference type="PANTHER" id="PTHR11067:SF9">
    <property type="entry name" value="INOSINE TRIPHOSPHATE PYROPHOSPHATASE"/>
    <property type="match status" value="1"/>
</dbReference>
<dbReference type="SUPFAM" id="SSF52972">
    <property type="entry name" value="ITPase-like"/>
    <property type="match status" value="1"/>
</dbReference>
<dbReference type="Proteomes" id="UP000230423">
    <property type="component" value="Unassembled WGS sequence"/>
</dbReference>
<dbReference type="Pfam" id="PF01725">
    <property type="entry name" value="Ham1p_like"/>
    <property type="match status" value="1"/>
</dbReference>
<sequence>MILLRWLKLEALEDRIKNMTNPSIMSRTITFVTGNAGKLAEMTSTGGYNPVKLKFPKRCTPENISLFSGFMATIPHLMAPVAKERYNIDVEVRSSRQATAGPSQSKVSLPPAFQLQSRKRPRDGPFVQTHRAYEKKVRYANAISAWDRAKRQATEPTCYPTNNGTISAILKGAQPQPCEENKPQKWSDRYRCKESYASLYRSSSPPKASRSPVLFEEWASSNFSEDESSHSILPSSTRDMEAQTSFSDWASFHISDVDEYQGEPDYVAERKAKEAAEQVQGPILVEDTSLCFNAFKGLPGVYIKWFLKKLGPAGLYQMLAGYDDKSAYAQCIFAFTEGKGQPVHIFRGQLLEHVF</sequence>
<gene>
    <name evidence="3" type="ORF">TELCIR_13751</name>
</gene>
<evidence type="ECO:0000256" key="2">
    <source>
        <dbReference type="ARBA" id="ARBA00022801"/>
    </source>
</evidence>
<dbReference type="InterPro" id="IPR002637">
    <property type="entry name" value="RdgB/HAM1"/>
</dbReference>
<name>A0A2G9U2W4_TELCI</name>
<organism evidence="3 4">
    <name type="scientific">Teladorsagia circumcincta</name>
    <name type="common">Brown stomach worm</name>
    <name type="synonym">Ostertagia circumcincta</name>
    <dbReference type="NCBI Taxonomy" id="45464"/>
    <lineage>
        <taxon>Eukaryota</taxon>
        <taxon>Metazoa</taxon>
        <taxon>Ecdysozoa</taxon>
        <taxon>Nematoda</taxon>
        <taxon>Chromadorea</taxon>
        <taxon>Rhabditida</taxon>
        <taxon>Rhabditina</taxon>
        <taxon>Rhabditomorpha</taxon>
        <taxon>Strongyloidea</taxon>
        <taxon>Trichostrongylidae</taxon>
        <taxon>Teladorsagia</taxon>
    </lineage>
</organism>